<evidence type="ECO:0000313" key="7">
    <source>
        <dbReference type="Proteomes" id="UP001057498"/>
    </source>
</evidence>
<name>A0ABM7YPG4_9BURK</name>
<dbReference type="EMBL" id="AP025730">
    <property type="protein sequence ID" value="BDI06413.1"/>
    <property type="molecule type" value="Genomic_DNA"/>
</dbReference>
<dbReference type="InterPro" id="IPR000064">
    <property type="entry name" value="NLP_P60_dom"/>
</dbReference>
<evidence type="ECO:0000256" key="2">
    <source>
        <dbReference type="ARBA" id="ARBA00022670"/>
    </source>
</evidence>
<evidence type="ECO:0000256" key="4">
    <source>
        <dbReference type="ARBA" id="ARBA00022807"/>
    </source>
</evidence>
<dbReference type="InterPro" id="IPR051202">
    <property type="entry name" value="Peptidase_C40"/>
</dbReference>
<evidence type="ECO:0000313" key="6">
    <source>
        <dbReference type="EMBL" id="BDI06413.1"/>
    </source>
</evidence>
<dbReference type="Pfam" id="PF00877">
    <property type="entry name" value="NLPC_P60"/>
    <property type="match status" value="1"/>
</dbReference>
<comment type="similarity">
    <text evidence="1">Belongs to the peptidase C40 family.</text>
</comment>
<dbReference type="Gene3D" id="3.90.1720.10">
    <property type="entry name" value="endopeptidase domain like (from Nostoc punctiforme)"/>
    <property type="match status" value="1"/>
</dbReference>
<sequence length="177" mass="19665">MSVGFFDGERVLDRVRNTTSDLVLSAMNFLGVPYRRGGTSEETGFDCSGFTRHVFENSIGRLLPRRSRDQALSADLLSIPRDDLKPGDLVFFNTMRKAFSHVGIYMGDGKFIHAPRTGSQVRVDDMREAYWTQRFNGARRLPELANGGAWKLPSFVSSATAAPLNAPAAHLESDPQR</sequence>
<keyword evidence="2" id="KW-0645">Protease</keyword>
<keyword evidence="4" id="KW-0788">Thiol protease</keyword>
<dbReference type="PROSITE" id="PS51935">
    <property type="entry name" value="NLPC_P60"/>
    <property type="match status" value="1"/>
</dbReference>
<proteinExistence type="inferred from homology"/>
<dbReference type="Proteomes" id="UP001057498">
    <property type="component" value="Chromosome"/>
</dbReference>
<reference evidence="6" key="1">
    <citation type="submission" date="2022-04" db="EMBL/GenBank/DDBJ databases">
        <title>Whole genome sequence of Sphaerotilus sp. FB-5.</title>
        <authorList>
            <person name="Takeda M."/>
            <person name="Narihara S."/>
            <person name="Akimoto M."/>
            <person name="Akimoto R."/>
            <person name="Nishiyashiki S."/>
            <person name="Murakami T."/>
        </authorList>
    </citation>
    <scope>NUCLEOTIDE SEQUENCE</scope>
    <source>
        <strain evidence="6">FB-5</strain>
    </source>
</reference>
<keyword evidence="3" id="KW-0378">Hydrolase</keyword>
<dbReference type="InterPro" id="IPR038765">
    <property type="entry name" value="Papain-like_cys_pep_sf"/>
</dbReference>
<feature type="domain" description="NlpC/P60" evidence="5">
    <location>
        <begin position="16"/>
        <end position="142"/>
    </location>
</feature>
<gene>
    <name evidence="6" type="ORF">CATMQ487_33830</name>
</gene>
<organism evidence="6 7">
    <name type="scientific">Sphaerotilus microaerophilus</name>
    <dbReference type="NCBI Taxonomy" id="2914710"/>
    <lineage>
        <taxon>Bacteria</taxon>
        <taxon>Pseudomonadati</taxon>
        <taxon>Pseudomonadota</taxon>
        <taxon>Betaproteobacteria</taxon>
        <taxon>Burkholderiales</taxon>
        <taxon>Sphaerotilaceae</taxon>
        <taxon>Sphaerotilus</taxon>
    </lineage>
</organism>
<evidence type="ECO:0000256" key="3">
    <source>
        <dbReference type="ARBA" id="ARBA00022801"/>
    </source>
</evidence>
<dbReference type="SUPFAM" id="SSF54001">
    <property type="entry name" value="Cysteine proteinases"/>
    <property type="match status" value="1"/>
</dbReference>
<accession>A0ABM7YPG4</accession>
<protein>
    <recommendedName>
        <fullName evidence="5">NlpC/P60 domain-containing protein</fullName>
    </recommendedName>
</protein>
<dbReference type="PANTHER" id="PTHR47053:SF1">
    <property type="entry name" value="MUREIN DD-ENDOPEPTIDASE MEPH-RELATED"/>
    <property type="match status" value="1"/>
</dbReference>
<evidence type="ECO:0000256" key="1">
    <source>
        <dbReference type="ARBA" id="ARBA00007074"/>
    </source>
</evidence>
<dbReference type="PANTHER" id="PTHR47053">
    <property type="entry name" value="MUREIN DD-ENDOPEPTIDASE MEPH-RELATED"/>
    <property type="match status" value="1"/>
</dbReference>
<keyword evidence="7" id="KW-1185">Reference proteome</keyword>
<evidence type="ECO:0000259" key="5">
    <source>
        <dbReference type="PROSITE" id="PS51935"/>
    </source>
</evidence>